<dbReference type="Proteomes" id="UP000051181">
    <property type="component" value="Unassembled WGS sequence"/>
</dbReference>
<sequence length="168" mass="18427">MNTLFVSLVVLGVIILVVVLVLTQRLRRNHALRLLQLTSQKASDAAAATALQQLSQQKLLPALTAPLVSQVAADIWGHGVLVFEYQVAAGELTSPQLNMLAHQLEQALAQAAKQQELTAFKPDVPVFIVSDIWLLTGNLHFDVAYLRNQATFDYVADMRKLSVEKGTN</sequence>
<name>A0A0R1EZ64_9LACO</name>
<accession>A0A0R1EZ64</accession>
<comment type="caution">
    <text evidence="2">The sequence shown here is derived from an EMBL/GenBank/DDBJ whole genome shotgun (WGS) entry which is preliminary data.</text>
</comment>
<keyword evidence="1" id="KW-0812">Transmembrane</keyword>
<dbReference type="EMBL" id="AZCN01000068">
    <property type="protein sequence ID" value="KRK14752.1"/>
    <property type="molecule type" value="Genomic_DNA"/>
</dbReference>
<dbReference type="GeneID" id="65916888"/>
<dbReference type="PATRIC" id="fig|913848.6.peg.2183"/>
<evidence type="ECO:0000313" key="2">
    <source>
        <dbReference type="EMBL" id="KRK14752.1"/>
    </source>
</evidence>
<dbReference type="AlphaFoldDB" id="A0A0R1EZ64"/>
<keyword evidence="1" id="KW-0472">Membrane</keyword>
<feature type="transmembrane region" description="Helical" evidence="1">
    <location>
        <begin position="6"/>
        <end position="23"/>
    </location>
</feature>
<dbReference type="eggNOG" id="ENOG502ZQCN">
    <property type="taxonomic scope" value="Bacteria"/>
</dbReference>
<keyword evidence="1" id="KW-1133">Transmembrane helix</keyword>
<evidence type="ECO:0000313" key="3">
    <source>
        <dbReference type="Proteomes" id="UP000051181"/>
    </source>
</evidence>
<dbReference type="RefSeq" id="WP_010009702.1">
    <property type="nucleotide sequence ID" value="NZ_AZCN01000068.1"/>
</dbReference>
<organism evidence="2 3">
    <name type="scientific">Loigolactobacillus coryniformis subsp. coryniformis KCTC 3167 = DSM 20001</name>
    <dbReference type="NCBI Taxonomy" id="913848"/>
    <lineage>
        <taxon>Bacteria</taxon>
        <taxon>Bacillati</taxon>
        <taxon>Bacillota</taxon>
        <taxon>Bacilli</taxon>
        <taxon>Lactobacillales</taxon>
        <taxon>Lactobacillaceae</taxon>
        <taxon>Loigolactobacillus</taxon>
    </lineage>
</organism>
<evidence type="ECO:0000256" key="1">
    <source>
        <dbReference type="SAM" id="Phobius"/>
    </source>
</evidence>
<reference evidence="2 3" key="1">
    <citation type="journal article" date="2015" name="Genome Announc.">
        <title>Expanding the biotechnology potential of lactobacilli through comparative genomics of 213 strains and associated genera.</title>
        <authorList>
            <person name="Sun Z."/>
            <person name="Harris H.M."/>
            <person name="McCann A."/>
            <person name="Guo C."/>
            <person name="Argimon S."/>
            <person name="Zhang W."/>
            <person name="Yang X."/>
            <person name="Jeffery I.B."/>
            <person name="Cooney J.C."/>
            <person name="Kagawa T.F."/>
            <person name="Liu W."/>
            <person name="Song Y."/>
            <person name="Salvetti E."/>
            <person name="Wrobel A."/>
            <person name="Rasinkangas P."/>
            <person name="Parkhill J."/>
            <person name="Rea M.C."/>
            <person name="O'Sullivan O."/>
            <person name="Ritari J."/>
            <person name="Douillard F.P."/>
            <person name="Paul Ross R."/>
            <person name="Yang R."/>
            <person name="Briner A.E."/>
            <person name="Felis G.E."/>
            <person name="de Vos W.M."/>
            <person name="Barrangou R."/>
            <person name="Klaenhammer T.R."/>
            <person name="Caufield P.W."/>
            <person name="Cui Y."/>
            <person name="Zhang H."/>
            <person name="O'Toole P.W."/>
        </authorList>
    </citation>
    <scope>NUCLEOTIDE SEQUENCE [LARGE SCALE GENOMIC DNA]</scope>
    <source>
        <strain evidence="2 3">DSM 20001</strain>
    </source>
</reference>
<gene>
    <name evidence="2" type="ORF">FD22_GL002137</name>
</gene>
<protein>
    <submittedName>
        <fullName evidence="2">Uncharacterized protein</fullName>
    </submittedName>
</protein>
<proteinExistence type="predicted"/>